<protein>
    <submittedName>
        <fullName evidence="9">Glucose-6-phosphate dehydrogenase</fullName>
    </submittedName>
</protein>
<dbReference type="Proteomes" id="UP001593833">
    <property type="component" value="Unassembled WGS sequence"/>
</dbReference>
<keyword evidence="6" id="KW-0119">Carbohydrate metabolism</keyword>
<sequence>MQSKETEANLFVIFGGTGDLATRKLLPAIGRLTASDLLGPESHVLGVARNTSHDNASFCRLAWDSLGKAGLTDEQIRQLCKGRLHYQTIDKESPADFEALAHRIDELEKKHNLPGNRAFYLALPPRSFQNTITNLGSAGLHKSRGWTRLVIEKPFGSDLASALELNKLIHGTFREDQIYRIDHYLGKETVQNLLVLRFANPILESLWNRERIARVQITVAEKLGVGARARYYDRSGALRDMVQNHLTQLLTLLAMEVPIDYDAHSIRHEKEKVLRAIDPIDRRDVVLGQYTAGTIDGKKVPGYLEEADVPPDSSTKTYVAMKLGI</sequence>
<dbReference type="InterPro" id="IPR019796">
    <property type="entry name" value="G6P_DH_AS"/>
</dbReference>
<dbReference type="Gene3D" id="3.40.50.720">
    <property type="entry name" value="NAD(P)-binding Rossmann-like Domain"/>
    <property type="match status" value="1"/>
</dbReference>
<name>A0ABV6YLV4_UNCEI</name>
<comment type="caution">
    <text evidence="9">The sequence shown here is derived from an EMBL/GenBank/DDBJ whole genome shotgun (WGS) entry which is preliminary data.</text>
</comment>
<dbReference type="PRINTS" id="PR00079">
    <property type="entry name" value="G6PDHDRGNASE"/>
</dbReference>
<keyword evidence="4" id="KW-0521">NADP</keyword>
<evidence type="ECO:0000313" key="10">
    <source>
        <dbReference type="Proteomes" id="UP001593833"/>
    </source>
</evidence>
<dbReference type="Pfam" id="PF02781">
    <property type="entry name" value="G6PD_C"/>
    <property type="match status" value="1"/>
</dbReference>
<evidence type="ECO:0000256" key="6">
    <source>
        <dbReference type="ARBA" id="ARBA00023277"/>
    </source>
</evidence>
<comment type="pathway">
    <text evidence="1">Carbohydrate degradation; pentose phosphate pathway; D-ribulose 5-phosphate from D-glucose 6-phosphate (oxidative stage): step 1/3.</text>
</comment>
<dbReference type="Gene3D" id="3.30.360.10">
    <property type="entry name" value="Dihydrodipicolinate Reductase, domain 2"/>
    <property type="match status" value="1"/>
</dbReference>
<dbReference type="PROSITE" id="PS00069">
    <property type="entry name" value="G6P_DEHYDROGENASE"/>
    <property type="match status" value="1"/>
</dbReference>
<feature type="domain" description="Glucose-6-phosphate dehydrogenase NAD-binding" evidence="7">
    <location>
        <begin position="12"/>
        <end position="192"/>
    </location>
</feature>
<keyword evidence="5" id="KW-0560">Oxidoreductase</keyword>
<comment type="similarity">
    <text evidence="2">Belongs to the glucose-6-phosphate dehydrogenase family.</text>
</comment>
<dbReference type="SUPFAM" id="SSF51735">
    <property type="entry name" value="NAD(P)-binding Rossmann-fold domains"/>
    <property type="match status" value="1"/>
</dbReference>
<dbReference type="EMBL" id="JBHPKH010000119">
    <property type="protein sequence ID" value="MFC1573303.1"/>
    <property type="molecule type" value="Genomic_DNA"/>
</dbReference>
<evidence type="ECO:0000259" key="7">
    <source>
        <dbReference type="Pfam" id="PF00479"/>
    </source>
</evidence>
<feature type="non-terminal residue" evidence="9">
    <location>
        <position position="325"/>
    </location>
</feature>
<feature type="domain" description="Glucose-6-phosphate dehydrogenase C-terminal" evidence="8">
    <location>
        <begin position="194"/>
        <end position="325"/>
    </location>
</feature>
<evidence type="ECO:0000313" key="9">
    <source>
        <dbReference type="EMBL" id="MFC1573303.1"/>
    </source>
</evidence>
<dbReference type="InterPro" id="IPR022675">
    <property type="entry name" value="G6P_DH_C"/>
</dbReference>
<reference evidence="9 10" key="1">
    <citation type="submission" date="2024-09" db="EMBL/GenBank/DDBJ databases">
        <authorList>
            <person name="D'Angelo T."/>
        </authorList>
    </citation>
    <scope>NUCLEOTIDE SEQUENCE [LARGE SCALE GENOMIC DNA]</scope>
    <source>
        <strain evidence="9">SAG AM-320-E07</strain>
    </source>
</reference>
<accession>A0ABV6YLV4</accession>
<evidence type="ECO:0000256" key="2">
    <source>
        <dbReference type="ARBA" id="ARBA00009975"/>
    </source>
</evidence>
<keyword evidence="3" id="KW-0313">Glucose metabolism</keyword>
<evidence type="ECO:0000256" key="1">
    <source>
        <dbReference type="ARBA" id="ARBA00004937"/>
    </source>
</evidence>
<evidence type="ECO:0000259" key="8">
    <source>
        <dbReference type="Pfam" id="PF02781"/>
    </source>
</evidence>
<evidence type="ECO:0000256" key="5">
    <source>
        <dbReference type="ARBA" id="ARBA00023002"/>
    </source>
</evidence>
<evidence type="ECO:0000256" key="3">
    <source>
        <dbReference type="ARBA" id="ARBA00022526"/>
    </source>
</evidence>
<dbReference type="InterPro" id="IPR001282">
    <property type="entry name" value="G6P_DH"/>
</dbReference>
<dbReference type="InterPro" id="IPR022674">
    <property type="entry name" value="G6P_DH_NAD-bd"/>
</dbReference>
<gene>
    <name evidence="9" type="ORF">ACFL6M_06860</name>
</gene>
<keyword evidence="10" id="KW-1185">Reference proteome</keyword>
<dbReference type="PANTHER" id="PTHR23429">
    <property type="entry name" value="GLUCOSE-6-PHOSPHATE 1-DEHYDROGENASE G6PD"/>
    <property type="match status" value="1"/>
</dbReference>
<organism evidence="9 10">
    <name type="scientific">Eiseniibacteriota bacterium</name>
    <dbReference type="NCBI Taxonomy" id="2212470"/>
    <lineage>
        <taxon>Bacteria</taxon>
        <taxon>Candidatus Eiseniibacteriota</taxon>
    </lineage>
</organism>
<dbReference type="SUPFAM" id="SSF55347">
    <property type="entry name" value="Glyceraldehyde-3-phosphate dehydrogenase-like, C-terminal domain"/>
    <property type="match status" value="1"/>
</dbReference>
<evidence type="ECO:0000256" key="4">
    <source>
        <dbReference type="ARBA" id="ARBA00022857"/>
    </source>
</evidence>
<dbReference type="PANTHER" id="PTHR23429:SF0">
    <property type="entry name" value="GLUCOSE-6-PHOSPHATE 1-DEHYDROGENASE"/>
    <property type="match status" value="1"/>
</dbReference>
<dbReference type="Pfam" id="PF00479">
    <property type="entry name" value="G6PD_N"/>
    <property type="match status" value="1"/>
</dbReference>
<dbReference type="InterPro" id="IPR036291">
    <property type="entry name" value="NAD(P)-bd_dom_sf"/>
</dbReference>
<proteinExistence type="inferred from homology"/>